<proteinExistence type="inferred from homology"/>
<keyword evidence="3" id="KW-0677">Repeat</keyword>
<keyword evidence="5 9" id="KW-0129">CBS domain</keyword>
<dbReference type="InterPro" id="IPR000644">
    <property type="entry name" value="CBS_dom"/>
</dbReference>
<evidence type="ECO:0000259" key="10">
    <source>
        <dbReference type="PROSITE" id="PS51371"/>
    </source>
</evidence>
<name>A0A4Z0WI01_9GAMM</name>
<dbReference type="Proteomes" id="UP000297475">
    <property type="component" value="Unassembled WGS sequence"/>
</dbReference>
<accession>A0A4Z0WI01</accession>
<dbReference type="AlphaFoldDB" id="A0A4Z0WI01"/>
<evidence type="ECO:0000313" key="12">
    <source>
        <dbReference type="Proteomes" id="UP000297475"/>
    </source>
</evidence>
<dbReference type="SMART" id="SM00116">
    <property type="entry name" value="CBS"/>
    <property type="match status" value="2"/>
</dbReference>
<dbReference type="SUPFAM" id="SSF56176">
    <property type="entry name" value="FAD-binding/transporter-associated domain-like"/>
    <property type="match status" value="1"/>
</dbReference>
<comment type="function">
    <text evidence="7">Plays a role in the transport of magnesium and cobalt ions.</text>
</comment>
<dbReference type="FunFam" id="3.10.580.10:FF:000002">
    <property type="entry name" value="Magnesium/cobalt efflux protein CorC"/>
    <property type="match status" value="1"/>
</dbReference>
<sequence>MSDDQSSQPSKRSWLEKLSDTFSAEIRDRDQILQLLQEAHENELLDNSAYHIMQGAIEVSDQHARDIMVPRSQMVVIEPGDAVTAILDKIVESSHSRFPVMNDDNTAVVGILLAKDLLRLARESDFNPERMTARIDEVIRPPVFVPESKRLNRLLRDFRETRNHMAIVVDEYGGVAGLVTIEDVLEEIVGDIEDEHDPLEEEDIQELGDGRYRVSALTEVEDFNDFFRTELSDDEFDTIGGYVTHVFGHLPKRGEAVTIADWHFVVHTADDRRIRLLDVTRSGRRHTAPELTPHLASPEERL</sequence>
<feature type="domain" description="CBS" evidence="10">
    <location>
        <begin position="138"/>
        <end position="195"/>
    </location>
</feature>
<keyword evidence="4" id="KW-0460">Magnesium</keyword>
<feature type="domain" description="CBS" evidence="10">
    <location>
        <begin position="68"/>
        <end position="129"/>
    </location>
</feature>
<dbReference type="EMBL" id="SRMF01000001">
    <property type="protein sequence ID" value="TGG94993.1"/>
    <property type="molecule type" value="Genomic_DNA"/>
</dbReference>
<gene>
    <name evidence="11" type="ORF">E4656_00745</name>
</gene>
<evidence type="ECO:0000313" key="11">
    <source>
        <dbReference type="EMBL" id="TGG94993.1"/>
    </source>
</evidence>
<organism evidence="11 12">
    <name type="scientific">Natronospirillum operosum</name>
    <dbReference type="NCBI Taxonomy" id="2759953"/>
    <lineage>
        <taxon>Bacteria</taxon>
        <taxon>Pseudomonadati</taxon>
        <taxon>Pseudomonadota</taxon>
        <taxon>Gammaproteobacteria</taxon>
        <taxon>Oceanospirillales</taxon>
        <taxon>Natronospirillaceae</taxon>
        <taxon>Natronospirillum</taxon>
    </lineage>
</organism>
<evidence type="ECO:0000256" key="9">
    <source>
        <dbReference type="PROSITE-ProRule" id="PRU00703"/>
    </source>
</evidence>
<keyword evidence="12" id="KW-1185">Reference proteome</keyword>
<dbReference type="CDD" id="cd04590">
    <property type="entry name" value="CBS_pair_CorC_HlyC_assoc"/>
    <property type="match status" value="1"/>
</dbReference>
<dbReference type="RefSeq" id="WP_135480288.1">
    <property type="nucleotide sequence ID" value="NZ_SRMF01000001.1"/>
</dbReference>
<evidence type="ECO:0000256" key="5">
    <source>
        <dbReference type="ARBA" id="ARBA00023122"/>
    </source>
</evidence>
<dbReference type="OrthoDB" id="9798188at2"/>
<dbReference type="InterPro" id="IPR046342">
    <property type="entry name" value="CBS_dom_sf"/>
</dbReference>
<evidence type="ECO:0000256" key="6">
    <source>
        <dbReference type="ARBA" id="ARBA00023285"/>
    </source>
</evidence>
<comment type="similarity">
    <text evidence="1">Belongs to the UPF0053 family.</text>
</comment>
<comment type="caution">
    <text evidence="11">The sequence shown here is derived from an EMBL/GenBank/DDBJ whole genome shotgun (WGS) entry which is preliminary data.</text>
</comment>
<evidence type="ECO:0000256" key="8">
    <source>
        <dbReference type="ARBA" id="ARBA00040729"/>
    </source>
</evidence>
<dbReference type="Pfam" id="PF03471">
    <property type="entry name" value="CorC_HlyC"/>
    <property type="match status" value="1"/>
</dbReference>
<evidence type="ECO:0000256" key="4">
    <source>
        <dbReference type="ARBA" id="ARBA00022842"/>
    </source>
</evidence>
<keyword evidence="6" id="KW-0170">Cobalt</keyword>
<evidence type="ECO:0000256" key="1">
    <source>
        <dbReference type="ARBA" id="ARBA00006337"/>
    </source>
</evidence>
<dbReference type="GO" id="GO:0050660">
    <property type="term" value="F:flavin adenine dinucleotide binding"/>
    <property type="evidence" value="ECO:0007669"/>
    <property type="project" value="InterPro"/>
</dbReference>
<dbReference type="GO" id="GO:0005886">
    <property type="term" value="C:plasma membrane"/>
    <property type="evidence" value="ECO:0007669"/>
    <property type="project" value="TreeGrafter"/>
</dbReference>
<dbReference type="Pfam" id="PF21917">
    <property type="entry name" value="NMB0537_N"/>
    <property type="match status" value="1"/>
</dbReference>
<dbReference type="SUPFAM" id="SSF54631">
    <property type="entry name" value="CBS-domain pair"/>
    <property type="match status" value="1"/>
</dbReference>
<evidence type="ECO:0000256" key="3">
    <source>
        <dbReference type="ARBA" id="ARBA00022737"/>
    </source>
</evidence>
<keyword evidence="2" id="KW-0813">Transport</keyword>
<evidence type="ECO:0000256" key="7">
    <source>
        <dbReference type="ARBA" id="ARBA00037273"/>
    </source>
</evidence>
<dbReference type="SMART" id="SM01091">
    <property type="entry name" value="CorC_HlyC"/>
    <property type="match status" value="1"/>
</dbReference>
<evidence type="ECO:0000256" key="2">
    <source>
        <dbReference type="ARBA" id="ARBA00022448"/>
    </source>
</evidence>
<dbReference type="InterPro" id="IPR005170">
    <property type="entry name" value="Transptr-assoc_dom"/>
</dbReference>
<reference evidence="11 12" key="1">
    <citation type="submission" date="2019-04" db="EMBL/GenBank/DDBJ databases">
        <title>Natronospirillum operosus gen. nov., sp. nov., a haloalkaliphilic satellite isolated from decaying biomass of laboratory culture of cyanobacterium Geitlerinema sp. and proposal of Natronospirillaceae fam. nov. and Saccharospirillaceae fam. nov.</title>
        <authorList>
            <person name="Kevbrin V."/>
            <person name="Boltyanskaya Y."/>
            <person name="Koziaeva V."/>
            <person name="Grouzdev D.S."/>
            <person name="Park M."/>
            <person name="Cho J."/>
        </authorList>
    </citation>
    <scope>NUCLEOTIDE SEQUENCE [LARGE SCALE GENOMIC DNA]</scope>
    <source>
        <strain evidence="11 12">G-116</strain>
    </source>
</reference>
<dbReference type="PROSITE" id="PS51371">
    <property type="entry name" value="CBS"/>
    <property type="match status" value="2"/>
</dbReference>
<dbReference type="InterPro" id="IPR016169">
    <property type="entry name" value="FAD-bd_PCMH_sub2"/>
</dbReference>
<dbReference type="Pfam" id="PF00571">
    <property type="entry name" value="CBS"/>
    <property type="match status" value="2"/>
</dbReference>
<dbReference type="PANTHER" id="PTHR22777">
    <property type="entry name" value="HEMOLYSIN-RELATED"/>
    <property type="match status" value="1"/>
</dbReference>
<dbReference type="InterPro" id="IPR044751">
    <property type="entry name" value="Ion_transp-like_CBS"/>
</dbReference>
<dbReference type="Gene3D" id="3.30.465.10">
    <property type="match status" value="1"/>
</dbReference>
<dbReference type="PANTHER" id="PTHR22777:SF27">
    <property type="entry name" value="MAGNESIUM AND COBALT EFFLUX PROTEIN CORC"/>
    <property type="match status" value="1"/>
</dbReference>
<dbReference type="InterPro" id="IPR054115">
    <property type="entry name" value="CorC_N"/>
</dbReference>
<dbReference type="InterPro" id="IPR036318">
    <property type="entry name" value="FAD-bd_PCMH-like_sf"/>
</dbReference>
<dbReference type="Gene3D" id="3.10.580.10">
    <property type="entry name" value="CBS-domain"/>
    <property type="match status" value="1"/>
</dbReference>
<protein>
    <recommendedName>
        <fullName evidence="8">Magnesium and cobalt efflux protein CorC</fullName>
    </recommendedName>
</protein>